<sequence length="572" mass="64405">MSRVTTDADGNTYPEGGLEAWLVVFGSFMGLFASLGLVNTIGTFQAYLQNHQLKEYSPGNVGWVFGVYSFLTFFCGVQIGPVFDAKGPRFLVLAGSVLVMVMMIALGFCTKYWHFMLVIGVAGGTGASLIFTPAISAVGHFFNEKRGVATGLAATGGSVGGIVFPLVLETLFPKIGWAWATRVIALICLILVIGSCLLVKSRLPKKPASKENVLPDFRIFRDAKFAFTTAGIFFIEWGLFVPVSYISSYALAHGVSTKLSYQMVAFLNVGSVLGRAIPGFIADFLGRFNTLIVTVALCLVCNACLWLPAGGNVPLTIVYCVIFGFASGSNISLTPVCIGQLCKIENYGRYYATAYTILLYHLEFPLQLIQSPYQLEELLLNRHRPQCQQEVLLNHPQRQRQLEELLDHPQPQRQLEELLNHPRPQDQLEELLDHPQPQRQLEELPNHPRPQDQLEELLDHPQPQRRPEELLLNHPQPQDQLEELLDHPQPQRRPEELLLNHPQPQDQLEELLDHPQPQRRPEELLLNHPQPQDQLEELLDHPQPQRQLEELLLNHPQPQHQPEELLLDYPQP</sequence>
<reference evidence="6 7" key="1">
    <citation type="submission" date="2018-08" db="EMBL/GenBank/DDBJ databases">
        <title>Draft genome sequences of two Aspergillus turcosus clinical strains isolated from bronchoalveolar lavage fluid: one azole-susceptible and the other azole-resistant.</title>
        <authorList>
            <person name="Parent-Michaud M."/>
            <person name="Dufresne P.J."/>
            <person name="Fournier E."/>
            <person name="Martineau C."/>
            <person name="Moreira S."/>
            <person name="Perkins V."/>
            <person name="De Repentigny L."/>
            <person name="Dufresne S.F."/>
        </authorList>
    </citation>
    <scope>NUCLEOTIDE SEQUENCE [LARGE SCALE GENOMIC DNA]</scope>
    <source>
        <strain evidence="6">HMR AF 1038</strain>
    </source>
</reference>
<dbReference type="PROSITE" id="PS50850">
    <property type="entry name" value="MFS"/>
    <property type="match status" value="1"/>
</dbReference>
<dbReference type="AlphaFoldDB" id="A0A397IM94"/>
<dbReference type="Gene3D" id="1.20.1250.20">
    <property type="entry name" value="MFS general substrate transporter like domains"/>
    <property type="match status" value="1"/>
</dbReference>
<dbReference type="SUPFAM" id="SSF103473">
    <property type="entry name" value="MFS general substrate transporter"/>
    <property type="match status" value="1"/>
</dbReference>
<evidence type="ECO:0000313" key="7">
    <source>
        <dbReference type="Proteomes" id="UP000215289"/>
    </source>
</evidence>
<comment type="subcellular location">
    <subcellularLocation>
        <location evidence="1">Membrane</location>
        <topology evidence="1">Multi-pass membrane protein</topology>
    </subcellularLocation>
</comment>
<evidence type="ECO:0000256" key="4">
    <source>
        <dbReference type="SAM" id="Phobius"/>
    </source>
</evidence>
<feature type="transmembrane region" description="Helical" evidence="4">
    <location>
        <begin position="179"/>
        <end position="199"/>
    </location>
</feature>
<dbReference type="OrthoDB" id="410267at2759"/>
<dbReference type="InterPro" id="IPR050327">
    <property type="entry name" value="Proton-linked_MCT"/>
</dbReference>
<keyword evidence="7" id="KW-1185">Reference proteome</keyword>
<dbReference type="InterPro" id="IPR036259">
    <property type="entry name" value="MFS_trans_sf"/>
</dbReference>
<dbReference type="PANTHER" id="PTHR11360">
    <property type="entry name" value="MONOCARBOXYLATE TRANSPORTER"/>
    <property type="match status" value="1"/>
</dbReference>
<evidence type="ECO:0000313" key="6">
    <source>
        <dbReference type="EMBL" id="RLM01269.1"/>
    </source>
</evidence>
<feature type="transmembrane region" description="Helical" evidence="4">
    <location>
        <begin position="315"/>
        <end position="338"/>
    </location>
</feature>
<comment type="similarity">
    <text evidence="2">Belongs to the major facilitator superfamily. Monocarboxylate porter (TC 2.A.1.13) family.</text>
</comment>
<dbReference type="EMBL" id="NIDN02000006">
    <property type="protein sequence ID" value="RLM01269.1"/>
    <property type="molecule type" value="Genomic_DNA"/>
</dbReference>
<feature type="transmembrane region" description="Helical" evidence="4">
    <location>
        <begin position="114"/>
        <end position="135"/>
    </location>
</feature>
<feature type="transmembrane region" description="Helical" evidence="4">
    <location>
        <begin position="147"/>
        <end position="167"/>
    </location>
</feature>
<dbReference type="PANTHER" id="PTHR11360:SF177">
    <property type="entry name" value="RIBOFLAVIN TRANSPORTER MCH5"/>
    <property type="match status" value="1"/>
</dbReference>
<dbReference type="InterPro" id="IPR020846">
    <property type="entry name" value="MFS_dom"/>
</dbReference>
<keyword evidence="4" id="KW-1133">Transmembrane helix</keyword>
<feature type="transmembrane region" description="Helical" evidence="4">
    <location>
        <begin position="288"/>
        <end position="309"/>
    </location>
</feature>
<evidence type="ECO:0000259" key="5">
    <source>
        <dbReference type="PROSITE" id="PS50850"/>
    </source>
</evidence>
<feature type="transmembrane region" description="Helical" evidence="4">
    <location>
        <begin position="225"/>
        <end position="247"/>
    </location>
</feature>
<dbReference type="GO" id="GO:0022857">
    <property type="term" value="F:transmembrane transporter activity"/>
    <property type="evidence" value="ECO:0007669"/>
    <property type="project" value="InterPro"/>
</dbReference>
<feature type="transmembrane region" description="Helical" evidence="4">
    <location>
        <begin position="61"/>
        <end position="83"/>
    </location>
</feature>
<name>A0A397IM94_9EURO</name>
<feature type="transmembrane region" description="Helical" evidence="4">
    <location>
        <begin position="90"/>
        <end position="108"/>
    </location>
</feature>
<feature type="transmembrane region" description="Helical" evidence="4">
    <location>
        <begin position="20"/>
        <end position="41"/>
    </location>
</feature>
<dbReference type="Pfam" id="PF07690">
    <property type="entry name" value="MFS_1"/>
    <property type="match status" value="1"/>
</dbReference>
<proteinExistence type="inferred from homology"/>
<protein>
    <recommendedName>
        <fullName evidence="5">Major facilitator superfamily (MFS) profile domain-containing protein</fullName>
    </recommendedName>
</protein>
<comment type="caution">
    <text evidence="6">The sequence shown here is derived from an EMBL/GenBank/DDBJ whole genome shotgun (WGS) entry which is preliminary data.</text>
</comment>
<keyword evidence="4" id="KW-0472">Membrane</keyword>
<evidence type="ECO:0000256" key="2">
    <source>
        <dbReference type="ARBA" id="ARBA00006727"/>
    </source>
</evidence>
<dbReference type="InterPro" id="IPR011701">
    <property type="entry name" value="MFS"/>
</dbReference>
<dbReference type="CDD" id="cd17352">
    <property type="entry name" value="MFS_MCT_SLC16"/>
    <property type="match status" value="1"/>
</dbReference>
<organism evidence="6 7">
    <name type="scientific">Aspergillus turcosus</name>
    <dbReference type="NCBI Taxonomy" id="1245748"/>
    <lineage>
        <taxon>Eukaryota</taxon>
        <taxon>Fungi</taxon>
        <taxon>Dikarya</taxon>
        <taxon>Ascomycota</taxon>
        <taxon>Pezizomycotina</taxon>
        <taxon>Eurotiomycetes</taxon>
        <taxon>Eurotiomycetidae</taxon>
        <taxon>Eurotiales</taxon>
        <taxon>Aspergillaceae</taxon>
        <taxon>Aspergillus</taxon>
        <taxon>Aspergillus subgen. Fumigati</taxon>
    </lineage>
</organism>
<evidence type="ECO:0000256" key="1">
    <source>
        <dbReference type="ARBA" id="ARBA00004141"/>
    </source>
</evidence>
<evidence type="ECO:0000256" key="3">
    <source>
        <dbReference type="SAM" id="MobiDB-lite"/>
    </source>
</evidence>
<feature type="region of interest" description="Disordered" evidence="3">
    <location>
        <begin position="510"/>
        <end position="572"/>
    </location>
</feature>
<dbReference type="Proteomes" id="UP000215289">
    <property type="component" value="Unassembled WGS sequence"/>
</dbReference>
<keyword evidence="4" id="KW-0812">Transmembrane</keyword>
<dbReference type="GO" id="GO:0016020">
    <property type="term" value="C:membrane"/>
    <property type="evidence" value="ECO:0007669"/>
    <property type="project" value="UniProtKB-SubCell"/>
</dbReference>
<feature type="domain" description="Major facilitator superfamily (MFS) profile" evidence="5">
    <location>
        <begin position="19"/>
        <end position="572"/>
    </location>
</feature>
<feature type="transmembrane region" description="Helical" evidence="4">
    <location>
        <begin position="259"/>
        <end position="281"/>
    </location>
</feature>
<feature type="transmembrane region" description="Helical" evidence="4">
    <location>
        <begin position="350"/>
        <end position="369"/>
    </location>
</feature>
<accession>A0A397IM94</accession>
<gene>
    <name evidence="6" type="ORF">CFD26_101274</name>
</gene>